<protein>
    <recommendedName>
        <fullName evidence="4">Two component regulator three Y domain-containing protein</fullName>
    </recommendedName>
</protein>
<keyword evidence="3" id="KW-1185">Reference proteome</keyword>
<evidence type="ECO:0008006" key="4">
    <source>
        <dbReference type="Google" id="ProtNLM"/>
    </source>
</evidence>
<dbReference type="RefSeq" id="WP_265617130.1">
    <property type="nucleotide sequence ID" value="NZ_JAPFRD010000010.1"/>
</dbReference>
<gene>
    <name evidence="2" type="ORF">OPS25_07875</name>
</gene>
<accession>A0ABT3P6Q6</accession>
<evidence type="ECO:0000256" key="1">
    <source>
        <dbReference type="SAM" id="Phobius"/>
    </source>
</evidence>
<keyword evidence="1" id="KW-0472">Membrane</keyword>
<sequence>MQSDNLYLTHNVFILLVGMFVSAPALDAAEQPPVYASNDGVKTISWQPDYETFNQLLILNTNGSVQASYPVISGQGWVVSGLSDGRYTLQLTKQNQERVIGTLEVEHYSLKSAVTLFGMGALMFAYLLYTLFTPRSTLPKHD</sequence>
<comment type="caution">
    <text evidence="2">The sequence shown here is derived from an EMBL/GenBank/DDBJ whole genome shotgun (WGS) entry which is preliminary data.</text>
</comment>
<dbReference type="EMBL" id="JAPFRD010000010">
    <property type="protein sequence ID" value="MCW8108409.1"/>
    <property type="molecule type" value="Genomic_DNA"/>
</dbReference>
<evidence type="ECO:0000313" key="2">
    <source>
        <dbReference type="EMBL" id="MCW8108409.1"/>
    </source>
</evidence>
<keyword evidence="1" id="KW-0812">Transmembrane</keyword>
<proteinExistence type="predicted"/>
<organism evidence="2 3">
    <name type="scientific">Alteromonas aquimaris</name>
    <dbReference type="NCBI Taxonomy" id="2998417"/>
    <lineage>
        <taxon>Bacteria</taxon>
        <taxon>Pseudomonadati</taxon>
        <taxon>Pseudomonadota</taxon>
        <taxon>Gammaproteobacteria</taxon>
        <taxon>Alteromonadales</taxon>
        <taxon>Alteromonadaceae</taxon>
        <taxon>Alteromonas/Salinimonas group</taxon>
        <taxon>Alteromonas</taxon>
    </lineage>
</organism>
<name>A0ABT3P6Q6_9ALTE</name>
<evidence type="ECO:0000313" key="3">
    <source>
        <dbReference type="Proteomes" id="UP001142810"/>
    </source>
</evidence>
<reference evidence="2" key="1">
    <citation type="submission" date="2022-11" db="EMBL/GenBank/DDBJ databases">
        <title>Alteromonas sp. nov., isolated from sea water of the Qingdao.</title>
        <authorList>
            <person name="Wang Q."/>
        </authorList>
    </citation>
    <scope>NUCLEOTIDE SEQUENCE</scope>
    <source>
        <strain evidence="2">ASW11-7</strain>
    </source>
</reference>
<keyword evidence="1" id="KW-1133">Transmembrane helix</keyword>
<dbReference type="Proteomes" id="UP001142810">
    <property type="component" value="Unassembled WGS sequence"/>
</dbReference>
<feature type="transmembrane region" description="Helical" evidence="1">
    <location>
        <begin position="113"/>
        <end position="132"/>
    </location>
</feature>